<keyword evidence="2" id="KW-1185">Reference proteome</keyword>
<accession>A0AAD4YHH1</accession>
<name>A0AAD4YHH1_OVIAM</name>
<dbReference type="AlphaFoldDB" id="A0AAD4YHH1"/>
<proteinExistence type="predicted"/>
<sequence length="161" mass="17657">MSLWSQSGPEGRVGCPRGIPTNGIHTAFVIYKYYMIYNAYPKKYPFVYMIAFSRSAVKVSLDSPGENMGGGMLVQDMGLGSRAHGSQVDGHFPVSFSQSAGVYDPVKPYCLMQRCGLRDLCNLWLLNLRQRSEGLDEPGAWLQVQSASAGPLVRMPLSSSV</sequence>
<dbReference type="Proteomes" id="UP001214576">
    <property type="component" value="Unassembled WGS sequence"/>
</dbReference>
<gene>
    <name evidence="1" type="ORF">MG293_000593</name>
</gene>
<comment type="caution">
    <text evidence="1">The sequence shown here is derived from an EMBL/GenBank/DDBJ whole genome shotgun (WGS) entry which is preliminary data.</text>
</comment>
<evidence type="ECO:0000313" key="2">
    <source>
        <dbReference type="Proteomes" id="UP001214576"/>
    </source>
</evidence>
<reference evidence="1" key="1">
    <citation type="submission" date="2022-03" db="EMBL/GenBank/DDBJ databases">
        <title>Genomic analyses of argali, domestic sheep and their hybrids provide insights into chromosomal evolution, heterosis and genetic basis of agronomic traits.</title>
        <authorList>
            <person name="Li M."/>
        </authorList>
    </citation>
    <scope>NUCLEOTIDE SEQUENCE</scope>
    <source>
        <strain evidence="1">CAU-MHL-2022a</strain>
        <tissue evidence="1">Skin</tissue>
    </source>
</reference>
<protein>
    <submittedName>
        <fullName evidence="1">Uncharacterized protein</fullName>
    </submittedName>
</protein>
<organism evidence="1 2">
    <name type="scientific">Ovis ammon polii</name>
    <dbReference type="NCBI Taxonomy" id="230172"/>
    <lineage>
        <taxon>Eukaryota</taxon>
        <taxon>Metazoa</taxon>
        <taxon>Chordata</taxon>
        <taxon>Craniata</taxon>
        <taxon>Vertebrata</taxon>
        <taxon>Euteleostomi</taxon>
        <taxon>Mammalia</taxon>
        <taxon>Eutheria</taxon>
        <taxon>Laurasiatheria</taxon>
        <taxon>Artiodactyla</taxon>
        <taxon>Ruminantia</taxon>
        <taxon>Pecora</taxon>
        <taxon>Bovidae</taxon>
        <taxon>Caprinae</taxon>
        <taxon>Ovis</taxon>
    </lineage>
</organism>
<evidence type="ECO:0000313" key="1">
    <source>
        <dbReference type="EMBL" id="KAI4548263.1"/>
    </source>
</evidence>
<dbReference type="EMBL" id="JAKZEL010000001">
    <property type="protein sequence ID" value="KAI4548263.1"/>
    <property type="molecule type" value="Genomic_DNA"/>
</dbReference>